<dbReference type="Pfam" id="PF05437">
    <property type="entry name" value="AzlD"/>
    <property type="match status" value="1"/>
</dbReference>
<dbReference type="OrthoDB" id="6119856at2"/>
<dbReference type="EMBL" id="FNOM01000001">
    <property type="protein sequence ID" value="SDW28183.1"/>
    <property type="molecule type" value="Genomic_DNA"/>
</dbReference>
<keyword evidence="1" id="KW-0812">Transmembrane</keyword>
<protein>
    <submittedName>
        <fullName evidence="2">Branched-chain amino acid transport protein</fullName>
    </submittedName>
</protein>
<keyword evidence="1" id="KW-0472">Membrane</keyword>
<proteinExistence type="predicted"/>
<organism evidence="2 3">
    <name type="scientific">Roseicitreum antarcticum</name>
    <dbReference type="NCBI Taxonomy" id="564137"/>
    <lineage>
        <taxon>Bacteria</taxon>
        <taxon>Pseudomonadati</taxon>
        <taxon>Pseudomonadota</taxon>
        <taxon>Alphaproteobacteria</taxon>
        <taxon>Rhodobacterales</taxon>
        <taxon>Paracoccaceae</taxon>
        <taxon>Roseicitreum</taxon>
    </lineage>
</organism>
<dbReference type="AlphaFoldDB" id="A0A1H2S972"/>
<sequence length="110" mass="11555">MTAYSDVTIWLIIVGLGIGTFVLRFSFLGLIGDRPIPAWVLRHLRYTAVAVMPGLIAPLILFPAATDGAADPVRLSASVATVALGLWSKNVLVAIFGGAATLFAAQYLIG</sequence>
<feature type="transmembrane region" description="Helical" evidence="1">
    <location>
        <begin position="86"/>
        <end position="109"/>
    </location>
</feature>
<feature type="transmembrane region" description="Helical" evidence="1">
    <location>
        <begin position="7"/>
        <end position="32"/>
    </location>
</feature>
<feature type="transmembrane region" description="Helical" evidence="1">
    <location>
        <begin position="44"/>
        <end position="66"/>
    </location>
</feature>
<reference evidence="2 3" key="1">
    <citation type="submission" date="2016-10" db="EMBL/GenBank/DDBJ databases">
        <authorList>
            <person name="de Groot N.N."/>
        </authorList>
    </citation>
    <scope>NUCLEOTIDE SEQUENCE [LARGE SCALE GENOMIC DNA]</scope>
    <source>
        <strain evidence="2 3">CGMCC 1.8894</strain>
    </source>
</reference>
<evidence type="ECO:0000313" key="3">
    <source>
        <dbReference type="Proteomes" id="UP000198539"/>
    </source>
</evidence>
<dbReference type="InterPro" id="IPR008407">
    <property type="entry name" value="Brnchd-chn_aa_trnsp_AzlD"/>
</dbReference>
<keyword evidence="1" id="KW-1133">Transmembrane helix</keyword>
<dbReference type="RefSeq" id="WP_092885068.1">
    <property type="nucleotide sequence ID" value="NZ_CP061498.1"/>
</dbReference>
<gene>
    <name evidence="2" type="ORF">SAMN04488238_101537</name>
</gene>
<dbReference type="STRING" id="564137.SAMN04488238_101537"/>
<evidence type="ECO:0000256" key="1">
    <source>
        <dbReference type="SAM" id="Phobius"/>
    </source>
</evidence>
<name>A0A1H2S972_9RHOB</name>
<dbReference type="Proteomes" id="UP000198539">
    <property type="component" value="Unassembled WGS sequence"/>
</dbReference>
<evidence type="ECO:0000313" key="2">
    <source>
        <dbReference type="EMBL" id="SDW28183.1"/>
    </source>
</evidence>
<accession>A0A1H2S972</accession>
<keyword evidence="3" id="KW-1185">Reference proteome</keyword>